<dbReference type="GO" id="GO:0003684">
    <property type="term" value="F:damaged DNA binding"/>
    <property type="evidence" value="ECO:0007669"/>
    <property type="project" value="TreeGrafter"/>
</dbReference>
<dbReference type="GO" id="GO:1901255">
    <property type="term" value="P:nucleotide-excision repair involved in interstrand cross-link repair"/>
    <property type="evidence" value="ECO:0007669"/>
    <property type="project" value="TreeGrafter"/>
</dbReference>
<reference evidence="12 13" key="1">
    <citation type="submission" date="2016-02" db="EMBL/GenBank/DDBJ databases">
        <title>Discovery of a natural microsporidian pathogen with a broad tissue tropism in Caenorhabditis elegans.</title>
        <authorList>
            <person name="Luallen R.J."/>
            <person name="Reinke A.W."/>
            <person name="Tong L."/>
            <person name="Botts M.R."/>
            <person name="Felix M.-A."/>
            <person name="Troemel E.R."/>
        </authorList>
    </citation>
    <scope>NUCLEOTIDE SEQUENCE [LARGE SCALE GENOMIC DNA]</scope>
    <source>
        <strain evidence="12 13">JUm2807</strain>
    </source>
</reference>
<dbReference type="SUPFAM" id="SSF47781">
    <property type="entry name" value="RuvA domain 2-like"/>
    <property type="match status" value="1"/>
</dbReference>
<dbReference type="OrthoDB" id="361020at2759"/>
<dbReference type="Proteomes" id="UP000185944">
    <property type="component" value="Unassembled WGS sequence"/>
</dbReference>
<accession>A0A177EK16</accession>
<evidence type="ECO:0000313" key="12">
    <source>
        <dbReference type="EMBL" id="OAG32315.1"/>
    </source>
</evidence>
<proteinExistence type="inferred from homology"/>
<evidence type="ECO:0000256" key="9">
    <source>
        <dbReference type="ARBA" id="ARBA00023242"/>
    </source>
</evidence>
<dbReference type="Gene3D" id="3.40.50.10130">
    <property type="match status" value="1"/>
</dbReference>
<sequence length="717" mass="81570">MRGYEKAIVSEALGSTRSVHMLFKGARMEMILDLLVARSEERVVIIGAPAVIIDYLARRQKAREMCSEAGTVPKQGPTSLLALFKEAHDLPETLATHEPSRKPANRKPAKLEKLEKARKGKQNPRMTTINDKTPHRDRVYNGGRCVFVSERIFFTDILTESFTSKAGTRVIYLLGDSFLHSSPSIRDGVLFGVSCSISVFYIHSSTVTLSEIISSASIPSKGIFMYPIFNKNVDRTISRFPVNEVRVVLGSSRTIIQAELCNLLEKLDKFPGHQQFTKYIDRVGWSLRAALEMVYSSNMEKFLFFFQQITSDTANHRALEEIYGRVSDENEKHFRYRNCLMWLNHCSIETILHVVEQMSLSEKQSLKEKTVDGLIRKYSDCTLFFFQQNSHDLAQCHPKTAKSACMLRRVFKYLSRKKNPHLVLLDHPIEILRRALIYKSNWLGRNVDIAISILPIKGSIKETEFLSSITEEKNAFTTGIGIKSNRPATIEKKDFVIDPANSNGRVLSIDLHETRASLPVYLIKHFNGLVKFNFSGLKHGDYVANGTYFIERKRIDDLVVSLKNGRIIKQLKSITHFYQDGYLLIEFTELTRTMSLLKYAENNFVYLNLNNQVVEIIRNNPTVKIFFSNSEKASSMLIDYLLKKPSKPESSQTAPAPTKLDIDVENTLKAIPEMTDRILASLLSHYNTIFEIATSTQARLEAAVGKTAGEKIFRFFN</sequence>
<dbReference type="GO" id="GO:0003697">
    <property type="term" value="F:single-stranded DNA binding"/>
    <property type="evidence" value="ECO:0007669"/>
    <property type="project" value="TreeGrafter"/>
</dbReference>
<dbReference type="VEuPathDB" id="MicrosporidiaDB:NEDG_02066"/>
<keyword evidence="6" id="KW-0378">Hydrolase</keyword>
<evidence type="ECO:0000256" key="1">
    <source>
        <dbReference type="ARBA" id="ARBA00004123"/>
    </source>
</evidence>
<dbReference type="Pfam" id="PF02732">
    <property type="entry name" value="ERCC4"/>
    <property type="match status" value="1"/>
</dbReference>
<dbReference type="GO" id="GO:0000724">
    <property type="term" value="P:double-strand break repair via homologous recombination"/>
    <property type="evidence" value="ECO:0007669"/>
    <property type="project" value="TreeGrafter"/>
</dbReference>
<dbReference type="GO" id="GO:0000014">
    <property type="term" value="F:single-stranded DNA endodeoxyribonuclease activity"/>
    <property type="evidence" value="ECO:0007669"/>
    <property type="project" value="TreeGrafter"/>
</dbReference>
<comment type="subcellular location">
    <subcellularLocation>
        <location evidence="1">Nucleus</location>
    </subcellularLocation>
</comment>
<evidence type="ECO:0000256" key="10">
    <source>
        <dbReference type="SAM" id="MobiDB-lite"/>
    </source>
</evidence>
<dbReference type="RefSeq" id="XP_067545757.1">
    <property type="nucleotide sequence ID" value="XM_067689484.1"/>
</dbReference>
<gene>
    <name evidence="12" type="ORF">NEDG_02066</name>
</gene>
<keyword evidence="3" id="KW-0540">Nuclease</keyword>
<evidence type="ECO:0000256" key="5">
    <source>
        <dbReference type="ARBA" id="ARBA00022763"/>
    </source>
</evidence>
<evidence type="ECO:0000256" key="2">
    <source>
        <dbReference type="ARBA" id="ARBA00010015"/>
    </source>
</evidence>
<dbReference type="InterPro" id="IPR010994">
    <property type="entry name" value="RuvA_2-like"/>
</dbReference>
<dbReference type="PANTHER" id="PTHR10150">
    <property type="entry name" value="DNA REPAIR ENDONUCLEASE XPF"/>
    <property type="match status" value="1"/>
</dbReference>
<keyword evidence="13" id="KW-1185">Reference proteome</keyword>
<dbReference type="GO" id="GO:0000712">
    <property type="term" value="P:resolution of meiotic recombination intermediates"/>
    <property type="evidence" value="ECO:0007669"/>
    <property type="project" value="TreeGrafter"/>
</dbReference>
<keyword evidence="9" id="KW-0539">Nucleus</keyword>
<dbReference type="SMART" id="SM00891">
    <property type="entry name" value="ERCC4"/>
    <property type="match status" value="1"/>
</dbReference>
<feature type="region of interest" description="Disordered" evidence="10">
    <location>
        <begin position="93"/>
        <end position="134"/>
    </location>
</feature>
<organism evidence="12 13">
    <name type="scientific">Nematocida displodere</name>
    <dbReference type="NCBI Taxonomy" id="1805483"/>
    <lineage>
        <taxon>Eukaryota</taxon>
        <taxon>Fungi</taxon>
        <taxon>Fungi incertae sedis</taxon>
        <taxon>Microsporidia</taxon>
        <taxon>Nematocida</taxon>
    </lineage>
</organism>
<evidence type="ECO:0000259" key="11">
    <source>
        <dbReference type="SMART" id="SM00891"/>
    </source>
</evidence>
<protein>
    <submittedName>
        <fullName evidence="12">DNA excision repair protein ERCC-4</fullName>
    </submittedName>
</protein>
<evidence type="ECO:0000256" key="7">
    <source>
        <dbReference type="ARBA" id="ARBA00023125"/>
    </source>
</evidence>
<dbReference type="STRING" id="1805483.A0A177EK16"/>
<keyword evidence="5" id="KW-0227">DNA damage</keyword>
<dbReference type="SUPFAM" id="SSF52980">
    <property type="entry name" value="Restriction endonuclease-like"/>
    <property type="match status" value="1"/>
</dbReference>
<dbReference type="PANTHER" id="PTHR10150:SF0">
    <property type="entry name" value="DNA REPAIR ENDONUCLEASE XPF"/>
    <property type="match status" value="1"/>
</dbReference>
<comment type="caution">
    <text evidence="12">The sequence shown here is derived from an EMBL/GenBank/DDBJ whole genome shotgun (WGS) entry which is preliminary data.</text>
</comment>
<evidence type="ECO:0000313" key="13">
    <source>
        <dbReference type="Proteomes" id="UP000185944"/>
    </source>
</evidence>
<keyword evidence="4" id="KW-0255">Endonuclease</keyword>
<dbReference type="AlphaFoldDB" id="A0A177EK16"/>
<feature type="domain" description="ERCC4" evidence="11">
    <location>
        <begin position="506"/>
        <end position="589"/>
    </location>
</feature>
<dbReference type="EMBL" id="LTDL01000006">
    <property type="protein sequence ID" value="OAG32315.1"/>
    <property type="molecule type" value="Genomic_DNA"/>
</dbReference>
<evidence type="ECO:0000256" key="8">
    <source>
        <dbReference type="ARBA" id="ARBA00023204"/>
    </source>
</evidence>
<evidence type="ECO:0000256" key="6">
    <source>
        <dbReference type="ARBA" id="ARBA00022801"/>
    </source>
</evidence>
<dbReference type="InterPro" id="IPR011335">
    <property type="entry name" value="Restrct_endonuc-II-like"/>
</dbReference>
<dbReference type="CDD" id="cd20078">
    <property type="entry name" value="XPF_nuclease_XPF_euk"/>
    <property type="match status" value="1"/>
</dbReference>
<keyword evidence="8" id="KW-0234">DNA repair</keyword>
<dbReference type="GO" id="GO:0000110">
    <property type="term" value="C:nucleotide-excision repair factor 1 complex"/>
    <property type="evidence" value="ECO:0007669"/>
    <property type="project" value="TreeGrafter"/>
</dbReference>
<dbReference type="GeneID" id="93648416"/>
<dbReference type="InterPro" id="IPR006166">
    <property type="entry name" value="ERCC4_domain"/>
</dbReference>
<evidence type="ECO:0000256" key="4">
    <source>
        <dbReference type="ARBA" id="ARBA00022759"/>
    </source>
</evidence>
<keyword evidence="7" id="KW-0238">DNA-binding</keyword>
<dbReference type="Gene3D" id="1.10.150.20">
    <property type="entry name" value="5' to 3' exonuclease, C-terminal subdomain"/>
    <property type="match status" value="1"/>
</dbReference>
<dbReference type="InterPro" id="IPR047520">
    <property type="entry name" value="XPF_nuclease"/>
</dbReference>
<comment type="similarity">
    <text evidence="2">Belongs to the XPF family.</text>
</comment>
<name>A0A177EK16_9MICR</name>
<evidence type="ECO:0000256" key="3">
    <source>
        <dbReference type="ARBA" id="ARBA00022722"/>
    </source>
</evidence>